<dbReference type="Proteomes" id="UP000651085">
    <property type="component" value="Unassembled WGS sequence"/>
</dbReference>
<protein>
    <recommendedName>
        <fullName evidence="3">Lipoprotein</fullName>
    </recommendedName>
</protein>
<accession>A0A926IJZ2</accession>
<evidence type="ECO:0000313" key="1">
    <source>
        <dbReference type="EMBL" id="MBC8593352.1"/>
    </source>
</evidence>
<dbReference type="AlphaFoldDB" id="A0A926IJZ2"/>
<gene>
    <name evidence="1" type="ORF">H8744_08860</name>
</gene>
<dbReference type="RefSeq" id="WP_262434495.1">
    <property type="nucleotide sequence ID" value="NZ_JACRTF010000001.1"/>
</dbReference>
<name>A0A926IJZ2_9BACT</name>
<reference evidence="1" key="1">
    <citation type="submission" date="2020-08" db="EMBL/GenBank/DDBJ databases">
        <title>Genome public.</title>
        <authorList>
            <person name="Liu C."/>
            <person name="Sun Q."/>
        </authorList>
    </citation>
    <scope>NUCLEOTIDE SEQUENCE</scope>
    <source>
        <strain evidence="1">N12</strain>
    </source>
</reference>
<comment type="caution">
    <text evidence="1">The sequence shown here is derived from an EMBL/GenBank/DDBJ whole genome shotgun (WGS) entry which is preliminary data.</text>
</comment>
<proteinExistence type="predicted"/>
<dbReference type="EMBL" id="JACRTF010000001">
    <property type="protein sequence ID" value="MBC8593352.1"/>
    <property type="molecule type" value="Genomic_DNA"/>
</dbReference>
<organism evidence="1 2">
    <name type="scientific">Jilunia laotingensis</name>
    <dbReference type="NCBI Taxonomy" id="2763675"/>
    <lineage>
        <taxon>Bacteria</taxon>
        <taxon>Pseudomonadati</taxon>
        <taxon>Bacteroidota</taxon>
        <taxon>Bacteroidia</taxon>
        <taxon>Bacteroidales</taxon>
        <taxon>Bacteroidaceae</taxon>
        <taxon>Jilunia</taxon>
    </lineage>
</organism>
<keyword evidence="2" id="KW-1185">Reference proteome</keyword>
<dbReference type="PROSITE" id="PS51257">
    <property type="entry name" value="PROKAR_LIPOPROTEIN"/>
    <property type="match status" value="1"/>
</dbReference>
<sequence>MKPALLLFLSCLLFCSCRSSRSMQKEINPIKVSLFYELTSPEYLGSVNKTVYLDFIDYSNLDYYTTVKKKGAFAVPLLLFNYEKNRFTVRLGESSLTQTYREFLTEALLSECNSSTSFNLIDNSKGEAPDSVYHLAVKIVCNQTRGKINLIESSMIWFDPGYIVFPNHRAGMANTDLSIVLRLTRGEDCLLDKTYRVNHSQEGPQHGFEDSVQANEACLNTMAECLSQATKEIVENISREINLVLASP</sequence>
<evidence type="ECO:0008006" key="3">
    <source>
        <dbReference type="Google" id="ProtNLM"/>
    </source>
</evidence>
<evidence type="ECO:0000313" key="2">
    <source>
        <dbReference type="Proteomes" id="UP000651085"/>
    </source>
</evidence>